<evidence type="ECO:0000256" key="1">
    <source>
        <dbReference type="ARBA" id="ARBA00005233"/>
    </source>
</evidence>
<dbReference type="NCBIfam" id="TIGR02532">
    <property type="entry name" value="IV_pilin_GFxxxE"/>
    <property type="match status" value="1"/>
</dbReference>
<dbReference type="PROSITE" id="PS00409">
    <property type="entry name" value="PROKAR_NTER_METHYL"/>
    <property type="match status" value="1"/>
</dbReference>
<reference evidence="6 7" key="1">
    <citation type="submission" date="2016-11" db="EMBL/GenBank/DDBJ databases">
        <authorList>
            <person name="Jaros S."/>
            <person name="Januszkiewicz K."/>
            <person name="Wedrychowicz H."/>
        </authorList>
    </citation>
    <scope>NUCLEOTIDE SEQUENCE [LARGE SCALE GENOMIC DNA]</scope>
    <source>
        <strain evidence="6 7">ACAM 239</strain>
    </source>
</reference>
<evidence type="ECO:0000313" key="8">
    <source>
        <dbReference type="Proteomes" id="UP000501053"/>
    </source>
</evidence>
<dbReference type="PANTHER" id="PTHR30093:SF34">
    <property type="entry name" value="PREPILIN PEPTIDASE-DEPENDENT PROTEIN D"/>
    <property type="match status" value="1"/>
</dbReference>
<dbReference type="InterPro" id="IPR012902">
    <property type="entry name" value="N_methyl_site"/>
</dbReference>
<evidence type="ECO:0000313" key="6">
    <source>
        <dbReference type="EMBL" id="SIN63660.1"/>
    </source>
</evidence>
<dbReference type="EMBL" id="FSQX01000001">
    <property type="protein sequence ID" value="SIN63660.1"/>
    <property type="molecule type" value="Genomic_DNA"/>
</dbReference>
<feature type="transmembrane region" description="Helical" evidence="4">
    <location>
        <begin position="16"/>
        <end position="37"/>
    </location>
</feature>
<dbReference type="Pfam" id="PF00114">
    <property type="entry name" value="Pilin"/>
    <property type="match status" value="1"/>
</dbReference>
<accession>A0A1N6GYX7</accession>
<evidence type="ECO:0000313" key="5">
    <source>
        <dbReference type="EMBL" id="BCB70083.1"/>
    </source>
</evidence>
<proteinExistence type="inferred from homology"/>
<dbReference type="PANTHER" id="PTHR30093">
    <property type="entry name" value="GENERAL SECRETION PATHWAY PROTEIN G"/>
    <property type="match status" value="1"/>
</dbReference>
<dbReference type="RefSeq" id="WP_074210622.1">
    <property type="nucleotide sequence ID" value="NZ_AP022869.1"/>
</dbReference>
<dbReference type="Proteomes" id="UP000185024">
    <property type="component" value="Unassembled WGS sequence"/>
</dbReference>
<sequence length="168" mass="17290">MQATAKNAFRNLKQGGFTLIELMIVVAIIGVLASIAVPQYQNYVGRAQAAEAFTATAGIRTDIAVYYAENGSFLGYTSSGGSANFNQGSAGALDGQYIGEVSLNGTQNGAYSVEFDAGVHEGETIVFTPLINGSPAAVSDASSSAGGQISGWRCTGLNATYLPTACRE</sequence>
<dbReference type="GO" id="GO:0007155">
    <property type="term" value="P:cell adhesion"/>
    <property type="evidence" value="ECO:0007669"/>
    <property type="project" value="InterPro"/>
</dbReference>
<dbReference type="InterPro" id="IPR001082">
    <property type="entry name" value="Pilin"/>
</dbReference>
<keyword evidence="3" id="KW-0281">Fimbrium</keyword>
<dbReference type="GO" id="GO:0009289">
    <property type="term" value="C:pilus"/>
    <property type="evidence" value="ECO:0007669"/>
    <property type="project" value="InterPro"/>
</dbReference>
<evidence type="ECO:0000313" key="7">
    <source>
        <dbReference type="Proteomes" id="UP000185024"/>
    </source>
</evidence>
<dbReference type="AlphaFoldDB" id="A0A1N6GYX7"/>
<name>A0A1N6GYX7_9GAMM</name>
<dbReference type="Gene3D" id="3.30.700.10">
    <property type="entry name" value="Glycoprotein, Type 4 Pilin"/>
    <property type="match status" value="1"/>
</dbReference>
<dbReference type="Proteomes" id="UP000501053">
    <property type="component" value="Chromosome"/>
</dbReference>
<keyword evidence="4" id="KW-0472">Membrane</keyword>
<keyword evidence="8" id="KW-1185">Reference proteome</keyword>
<reference evidence="5 8" key="2">
    <citation type="submission" date="2020-03" db="EMBL/GenBank/DDBJ databases">
        <title>Complete Genome Sequence of Halomonas meridiana strain Eplume2, isolated from hydrothermal-plume in the north east Pacific Ocean.</title>
        <authorList>
            <person name="Kurihara Y."/>
            <person name="Kawai S."/>
            <person name="Sakai A."/>
            <person name="Galipon J."/>
            <person name="Arakawa K."/>
        </authorList>
    </citation>
    <scope>NUCLEOTIDE SEQUENCE [LARGE SCALE GENOMIC DNA]</scope>
    <source>
        <strain evidence="5 8">Eplume2</strain>
    </source>
</reference>
<evidence type="ECO:0000256" key="2">
    <source>
        <dbReference type="ARBA" id="ARBA00022481"/>
    </source>
</evidence>
<keyword evidence="2" id="KW-0488">Methylation</keyword>
<keyword evidence="4" id="KW-0812">Transmembrane</keyword>
<evidence type="ECO:0000256" key="4">
    <source>
        <dbReference type="SAM" id="Phobius"/>
    </source>
</evidence>
<comment type="similarity">
    <text evidence="1 3">Belongs to the N-Me-Phe pilin family.</text>
</comment>
<keyword evidence="4" id="KW-1133">Transmembrane helix</keyword>
<organism evidence="6 7">
    <name type="scientific">Vreelandella aquamarina</name>
    <dbReference type="NCBI Taxonomy" id="77097"/>
    <lineage>
        <taxon>Bacteria</taxon>
        <taxon>Pseudomonadati</taxon>
        <taxon>Pseudomonadota</taxon>
        <taxon>Gammaproteobacteria</taxon>
        <taxon>Oceanospirillales</taxon>
        <taxon>Halomonadaceae</taxon>
        <taxon>Vreelandella</taxon>
    </lineage>
</organism>
<dbReference type="EMBL" id="AP022869">
    <property type="protein sequence ID" value="BCB70083.1"/>
    <property type="molecule type" value="Genomic_DNA"/>
</dbReference>
<gene>
    <name evidence="5" type="ORF">HMEPL2_04340</name>
    <name evidence="6" type="ORF">SAMN05878438_1297</name>
</gene>
<protein>
    <submittedName>
        <fullName evidence="5">Prepilin-type N-terminal cleavage/methylation domain-containing protein</fullName>
    </submittedName>
    <submittedName>
        <fullName evidence="6">Type IV pilus assembly protein PilA</fullName>
    </submittedName>
</protein>
<dbReference type="InterPro" id="IPR045584">
    <property type="entry name" value="Pilin-like"/>
</dbReference>
<dbReference type="Pfam" id="PF07963">
    <property type="entry name" value="N_methyl"/>
    <property type="match status" value="1"/>
</dbReference>
<evidence type="ECO:0000256" key="3">
    <source>
        <dbReference type="RuleBase" id="RU000389"/>
    </source>
</evidence>
<dbReference type="SUPFAM" id="SSF54523">
    <property type="entry name" value="Pili subunits"/>
    <property type="match status" value="1"/>
</dbReference>
<dbReference type="GeneID" id="97275229"/>